<accession>A0A6M0SFT1</accession>
<name>A0A6M0SFT1_9CYAN</name>
<proteinExistence type="predicted"/>
<organism evidence="1 2">
    <name type="scientific">Adonisia turfae CCMR0082</name>
    <dbReference type="NCBI Taxonomy" id="2304604"/>
    <lineage>
        <taxon>Bacteria</taxon>
        <taxon>Bacillati</taxon>
        <taxon>Cyanobacteriota</taxon>
        <taxon>Adonisia</taxon>
        <taxon>Adonisia turfae</taxon>
    </lineage>
</organism>
<protein>
    <submittedName>
        <fullName evidence="1">DUF1822 family protein</fullName>
    </submittedName>
</protein>
<reference evidence="1 2" key="1">
    <citation type="journal article" date="2020" name="Microb. Ecol.">
        <title>Ecogenomics of the Marine Benthic Filamentous Cyanobacterium Adonisia.</title>
        <authorList>
            <person name="Walter J.M."/>
            <person name="Coutinho F.H."/>
            <person name="Leomil L."/>
            <person name="Hargreaves P.I."/>
            <person name="Campeao M.E."/>
            <person name="Vieira V.V."/>
            <person name="Silva B.S."/>
            <person name="Fistarol G.O."/>
            <person name="Salomon P.S."/>
            <person name="Sawabe T."/>
            <person name="Mino S."/>
            <person name="Hosokawa M."/>
            <person name="Miyashita H."/>
            <person name="Maruyama F."/>
            <person name="van Verk M.C."/>
            <person name="Dutilh B.E."/>
            <person name="Thompson C.C."/>
            <person name="Thompson F.L."/>
        </authorList>
    </citation>
    <scope>NUCLEOTIDE SEQUENCE [LARGE SCALE GENOMIC DNA]</scope>
    <source>
        <strain evidence="1 2">CCMR0082</strain>
    </source>
</reference>
<dbReference type="Proteomes" id="UP000473574">
    <property type="component" value="Unassembled WGS sequence"/>
</dbReference>
<comment type="caution">
    <text evidence="1">The sequence shown here is derived from an EMBL/GenBank/DDBJ whole genome shotgun (WGS) entry which is preliminary data.</text>
</comment>
<sequence length="343" mass="37909">MMTTQLTLYPQAVPLPITKQARTMAQQFASAQPTAIKSEQVQLNTLAVFAIHGYCQMMGIVSDLEQSDSWNPVTQMMTDVADLTLPGLGRLECRPIQTGANICEVPPEVWDLRIGYVVVWIDENLKMAHLLGFTPTVGETALTISDLQPPETLLQRIHELMPSNEVATSSDMDQSQLAATAVKLGQWLNQSFEAGWLAVETLLSPEQVSLAFSFRHVDETDTDTPLDAVSDGPFADSLLDVKRAKLIDVGVHLGDVQVVMLVEIQSESSGAINIGLQVHPQGQPYLPPDLELAVLETSDTVFMDARARQADNYIQLQFSSRPGERFRVRLQLDGVQYLEEFVM</sequence>
<dbReference type="Pfam" id="PF08852">
    <property type="entry name" value="DUF1822"/>
    <property type="match status" value="1"/>
</dbReference>
<dbReference type="EMBL" id="QZCE01000002">
    <property type="protein sequence ID" value="NEZ67284.1"/>
    <property type="molecule type" value="Genomic_DNA"/>
</dbReference>
<dbReference type="InterPro" id="IPR014951">
    <property type="entry name" value="DUF1822"/>
</dbReference>
<dbReference type="RefSeq" id="WP_163670225.1">
    <property type="nucleotide sequence ID" value="NZ_QZCE01000002.1"/>
</dbReference>
<dbReference type="AlphaFoldDB" id="A0A6M0SFT1"/>
<evidence type="ECO:0000313" key="2">
    <source>
        <dbReference type="Proteomes" id="UP000473574"/>
    </source>
</evidence>
<evidence type="ECO:0000313" key="1">
    <source>
        <dbReference type="EMBL" id="NEZ67284.1"/>
    </source>
</evidence>
<gene>
    <name evidence="1" type="ORF">D0962_31775</name>
</gene>